<dbReference type="AlphaFoldDB" id="A0A1M5KFK3"/>
<gene>
    <name evidence="1" type="ORF">SAMN05444148_0322</name>
</gene>
<evidence type="ECO:0000313" key="1">
    <source>
        <dbReference type="EMBL" id="SHG51714.1"/>
    </source>
</evidence>
<name>A0A1M5KFK3_9FLAO</name>
<dbReference type="STRING" id="1089305.SAMN05444148_0322"/>
<dbReference type="EMBL" id="FQWS01000001">
    <property type="protein sequence ID" value="SHG51714.1"/>
    <property type="molecule type" value="Genomic_DNA"/>
</dbReference>
<reference evidence="2" key="1">
    <citation type="submission" date="2016-11" db="EMBL/GenBank/DDBJ databases">
        <authorList>
            <person name="Varghese N."/>
            <person name="Submissions S."/>
        </authorList>
    </citation>
    <scope>NUCLEOTIDE SEQUENCE [LARGE SCALE GENOMIC DNA]</scope>
    <source>
        <strain evidence="2">DSM 25330</strain>
    </source>
</reference>
<accession>A0A1M5KFK3</accession>
<proteinExistence type="predicted"/>
<protein>
    <submittedName>
        <fullName evidence="1">Zinc-ribbon family protein</fullName>
    </submittedName>
</protein>
<dbReference type="RefSeq" id="WP_073082112.1">
    <property type="nucleotide sequence ID" value="NZ_FQWS01000001.1"/>
</dbReference>
<sequence>MIFYGTNASRLKDGRLSNVTCPNCNEQTSMTYSVFGKYAYIYWIPIFPLGKTNVLECDNCKGTYKLKELPNQIKQKFELEKHTGVPVKHFAGSAIILALISWVFYANAKDKENEAIYIKSPQVGDVYHTSGSNSGFYTTAKVTAIEADSIFVIFNDYEVDKKSGINDIDISSNYKPENTEGYKIEEVQKLYADEVIFEIDRD</sequence>
<dbReference type="Proteomes" id="UP000184522">
    <property type="component" value="Unassembled WGS sequence"/>
</dbReference>
<dbReference type="OrthoDB" id="766141at2"/>
<evidence type="ECO:0000313" key="2">
    <source>
        <dbReference type="Proteomes" id="UP000184522"/>
    </source>
</evidence>
<keyword evidence="2" id="KW-1185">Reference proteome</keyword>
<organism evidence="1 2">
    <name type="scientific">Winogradskyella jejuensis</name>
    <dbReference type="NCBI Taxonomy" id="1089305"/>
    <lineage>
        <taxon>Bacteria</taxon>
        <taxon>Pseudomonadati</taxon>
        <taxon>Bacteroidota</taxon>
        <taxon>Flavobacteriia</taxon>
        <taxon>Flavobacteriales</taxon>
        <taxon>Flavobacteriaceae</taxon>
        <taxon>Winogradskyella</taxon>
    </lineage>
</organism>